<feature type="domain" description="Response regulatory" evidence="3">
    <location>
        <begin position="4"/>
        <end position="118"/>
    </location>
</feature>
<dbReference type="Proteomes" id="UP000054010">
    <property type="component" value="Unassembled WGS sequence"/>
</dbReference>
<dbReference type="PANTHER" id="PTHR44591">
    <property type="entry name" value="STRESS RESPONSE REGULATOR PROTEIN 1"/>
    <property type="match status" value="1"/>
</dbReference>
<dbReference type="InterPro" id="IPR001789">
    <property type="entry name" value="Sig_transdc_resp-reg_receiver"/>
</dbReference>
<organism evidence="4 5">
    <name type="scientific">Oscillochloris trichoides DG-6</name>
    <dbReference type="NCBI Taxonomy" id="765420"/>
    <lineage>
        <taxon>Bacteria</taxon>
        <taxon>Bacillati</taxon>
        <taxon>Chloroflexota</taxon>
        <taxon>Chloroflexia</taxon>
        <taxon>Chloroflexales</taxon>
        <taxon>Chloroflexineae</taxon>
        <taxon>Oscillochloridaceae</taxon>
        <taxon>Oscillochloris</taxon>
    </lineage>
</organism>
<dbReference type="Pfam" id="PF00512">
    <property type="entry name" value="HisKA"/>
    <property type="match status" value="1"/>
</dbReference>
<dbReference type="GO" id="GO:0000155">
    <property type="term" value="F:phosphorelay sensor kinase activity"/>
    <property type="evidence" value="ECO:0007669"/>
    <property type="project" value="InterPro"/>
</dbReference>
<accession>E1IIL3</accession>
<keyword evidence="1 2" id="KW-0597">Phosphoprotein</keyword>
<dbReference type="SMART" id="SM00448">
    <property type="entry name" value="REC"/>
    <property type="match status" value="1"/>
</dbReference>
<dbReference type="InterPro" id="IPR050595">
    <property type="entry name" value="Bact_response_regulator"/>
</dbReference>
<protein>
    <submittedName>
        <fullName evidence="4">Response regulator receiver</fullName>
    </submittedName>
</protein>
<keyword evidence="5" id="KW-1185">Reference proteome</keyword>
<comment type="caution">
    <text evidence="4">The sequence shown here is derived from an EMBL/GenBank/DDBJ whole genome shotgun (WGS) entry which is preliminary data.</text>
</comment>
<dbReference type="EMBL" id="ADVR01000140">
    <property type="protein sequence ID" value="EFO78963.1"/>
    <property type="molecule type" value="Genomic_DNA"/>
</dbReference>
<sequence length="226" mass="25280">MPEHLMLIEDDLVLQVSLSAMLRREGYTLLVARSVAEAHTLLEREHPIVVLLDLGLPDGSGFDVLNEINQSPDRPLVIVTTANDSMGTAIKALRLGAFDFLTKPINNNLLRNAIRRAVEHYRLRQSAREIELLRAHEEAMRATARAAAHHISQHLTVIMGETQLLQEELHDPEVRSSLERILRATEQAAQTLADLRSARHFVIKEVQAVEPILDLDAAAGQRLEPI</sequence>
<dbReference type="STRING" id="765420.OSCT_3164"/>
<proteinExistence type="predicted"/>
<dbReference type="Gene3D" id="1.10.287.130">
    <property type="match status" value="1"/>
</dbReference>
<evidence type="ECO:0000313" key="4">
    <source>
        <dbReference type="EMBL" id="EFO78963.1"/>
    </source>
</evidence>
<dbReference type="PANTHER" id="PTHR44591:SF3">
    <property type="entry name" value="RESPONSE REGULATORY DOMAIN-CONTAINING PROTEIN"/>
    <property type="match status" value="1"/>
</dbReference>
<dbReference type="PROSITE" id="PS50110">
    <property type="entry name" value="RESPONSE_REGULATORY"/>
    <property type="match status" value="1"/>
</dbReference>
<dbReference type="InterPro" id="IPR011006">
    <property type="entry name" value="CheY-like_superfamily"/>
</dbReference>
<dbReference type="eggNOG" id="COG0745">
    <property type="taxonomic scope" value="Bacteria"/>
</dbReference>
<feature type="modified residue" description="4-aspartylphosphate" evidence="2">
    <location>
        <position position="53"/>
    </location>
</feature>
<dbReference type="Gene3D" id="3.40.50.2300">
    <property type="match status" value="1"/>
</dbReference>
<dbReference type="Pfam" id="PF00072">
    <property type="entry name" value="Response_reg"/>
    <property type="match status" value="1"/>
</dbReference>
<dbReference type="AlphaFoldDB" id="E1IIL3"/>
<evidence type="ECO:0000256" key="1">
    <source>
        <dbReference type="ARBA" id="ARBA00022553"/>
    </source>
</evidence>
<dbReference type="OrthoDB" id="9788446at2"/>
<evidence type="ECO:0000259" key="3">
    <source>
        <dbReference type="PROSITE" id="PS50110"/>
    </source>
</evidence>
<reference evidence="4 5" key="1">
    <citation type="journal article" date="2011" name="J. Bacteriol.">
        <title>Draft genome sequence of the anoxygenic filamentous phototrophic bacterium Oscillochloris trichoides subsp. DG-6.</title>
        <authorList>
            <person name="Kuznetsov B.B."/>
            <person name="Ivanovsky R.N."/>
            <person name="Keppen O.I."/>
            <person name="Sukhacheva M.V."/>
            <person name="Bumazhkin B.K."/>
            <person name="Patutina E.O."/>
            <person name="Beletsky A.V."/>
            <person name="Mardanov A.V."/>
            <person name="Baslerov R.V."/>
            <person name="Panteleeva A.N."/>
            <person name="Kolganova T.V."/>
            <person name="Ravin N.V."/>
            <person name="Skryabin K.G."/>
        </authorList>
    </citation>
    <scope>NUCLEOTIDE SEQUENCE [LARGE SCALE GENOMIC DNA]</scope>
    <source>
        <strain evidence="4 5">DG-6</strain>
    </source>
</reference>
<evidence type="ECO:0000313" key="5">
    <source>
        <dbReference type="Proteomes" id="UP000054010"/>
    </source>
</evidence>
<dbReference type="InterPro" id="IPR003661">
    <property type="entry name" value="HisK_dim/P_dom"/>
</dbReference>
<gene>
    <name evidence="4" type="ORF">OSCT_3164</name>
</gene>
<dbReference type="HOGENOM" id="CLU_1313593_0_0_0"/>
<evidence type="ECO:0000256" key="2">
    <source>
        <dbReference type="PROSITE-ProRule" id="PRU00169"/>
    </source>
</evidence>
<name>E1IIL3_9CHLR</name>
<dbReference type="SUPFAM" id="SSF52172">
    <property type="entry name" value="CheY-like"/>
    <property type="match status" value="1"/>
</dbReference>